<dbReference type="GO" id="GO:0006355">
    <property type="term" value="P:regulation of DNA-templated transcription"/>
    <property type="evidence" value="ECO:0007669"/>
    <property type="project" value="InterPro"/>
</dbReference>
<keyword evidence="13" id="KW-1185">Reference proteome</keyword>
<protein>
    <recommendedName>
        <fullName evidence="14">RNA polymerase II transcription factor B subunit 4</fullName>
    </recommendedName>
</protein>
<evidence type="ECO:0000256" key="6">
    <source>
        <dbReference type="ARBA" id="ARBA00022833"/>
    </source>
</evidence>
<gene>
    <name evidence="12" type="ORF">RS030_6846</name>
</gene>
<dbReference type="GO" id="GO:0005675">
    <property type="term" value="C:transcription factor TFIIH holo complex"/>
    <property type="evidence" value="ECO:0007669"/>
    <property type="project" value="UniProtKB-UniRule"/>
</dbReference>
<dbReference type="GO" id="GO:0000439">
    <property type="term" value="C:transcription factor TFIIH core complex"/>
    <property type="evidence" value="ECO:0007669"/>
    <property type="project" value="UniProtKB-UniRule"/>
</dbReference>
<evidence type="ECO:0000256" key="10">
    <source>
        <dbReference type="ARBA" id="ARBA00023242"/>
    </source>
</evidence>
<keyword evidence="3 11" id="KW-0479">Metal-binding</keyword>
<evidence type="ECO:0000256" key="5">
    <source>
        <dbReference type="ARBA" id="ARBA00022771"/>
    </source>
</evidence>
<dbReference type="GO" id="GO:0008270">
    <property type="term" value="F:zinc ion binding"/>
    <property type="evidence" value="ECO:0007669"/>
    <property type="project" value="UniProtKB-KW"/>
</dbReference>
<proteinExistence type="inferred from homology"/>
<evidence type="ECO:0000313" key="13">
    <source>
        <dbReference type="Proteomes" id="UP001311799"/>
    </source>
</evidence>
<evidence type="ECO:0000256" key="4">
    <source>
        <dbReference type="ARBA" id="ARBA00022763"/>
    </source>
</evidence>
<evidence type="ECO:0000256" key="1">
    <source>
        <dbReference type="ARBA" id="ARBA00004123"/>
    </source>
</evidence>
<dbReference type="AlphaFoldDB" id="A0AAV9XUK3"/>
<dbReference type="InterPro" id="IPR036465">
    <property type="entry name" value="vWFA_dom_sf"/>
</dbReference>
<accession>A0AAV9XUK3</accession>
<evidence type="ECO:0000313" key="12">
    <source>
        <dbReference type="EMBL" id="KAK6588366.1"/>
    </source>
</evidence>
<evidence type="ECO:0000256" key="3">
    <source>
        <dbReference type="ARBA" id="ARBA00022723"/>
    </source>
</evidence>
<keyword evidence="8 11" id="KW-0804">Transcription</keyword>
<comment type="subcellular location">
    <subcellularLocation>
        <location evidence="1 11">Nucleus</location>
    </subcellularLocation>
</comment>
<name>A0AAV9XUK3_9CRYT</name>
<evidence type="ECO:0000256" key="8">
    <source>
        <dbReference type="ARBA" id="ARBA00023163"/>
    </source>
</evidence>
<keyword evidence="6 11" id="KW-0862">Zinc</keyword>
<comment type="similarity">
    <text evidence="2 11">Belongs to the TFB4 family.</text>
</comment>
<keyword evidence="7 11" id="KW-0805">Transcription regulation</keyword>
<keyword evidence="4 11" id="KW-0227">DNA damage</keyword>
<organism evidence="12 13">
    <name type="scientific">Cryptosporidium xiaoi</name>
    <dbReference type="NCBI Taxonomy" id="659607"/>
    <lineage>
        <taxon>Eukaryota</taxon>
        <taxon>Sar</taxon>
        <taxon>Alveolata</taxon>
        <taxon>Apicomplexa</taxon>
        <taxon>Conoidasida</taxon>
        <taxon>Coccidia</taxon>
        <taxon>Eucoccidiorida</taxon>
        <taxon>Eimeriorina</taxon>
        <taxon>Cryptosporidiidae</taxon>
        <taxon>Cryptosporidium</taxon>
    </lineage>
</organism>
<evidence type="ECO:0000256" key="9">
    <source>
        <dbReference type="ARBA" id="ARBA00023204"/>
    </source>
</evidence>
<evidence type="ECO:0000256" key="7">
    <source>
        <dbReference type="ARBA" id="ARBA00023015"/>
    </source>
</evidence>
<dbReference type="EMBL" id="JAWDEY010000034">
    <property type="protein sequence ID" value="KAK6588366.1"/>
    <property type="molecule type" value="Genomic_DNA"/>
</dbReference>
<keyword evidence="10 11" id="KW-0539">Nucleus</keyword>
<evidence type="ECO:0008006" key="14">
    <source>
        <dbReference type="Google" id="ProtNLM"/>
    </source>
</evidence>
<dbReference type="Proteomes" id="UP001311799">
    <property type="component" value="Unassembled WGS sequence"/>
</dbReference>
<keyword evidence="5 11" id="KW-0863">Zinc-finger</keyword>
<dbReference type="PANTHER" id="PTHR12831">
    <property type="entry name" value="TRANSCRIPTION INITIATION FACTOR IIH TFIIH , POLYPEPTIDE 3-RELATED"/>
    <property type="match status" value="1"/>
</dbReference>
<dbReference type="GO" id="GO:0006289">
    <property type="term" value="P:nucleotide-excision repair"/>
    <property type="evidence" value="ECO:0007669"/>
    <property type="project" value="UniProtKB-UniRule"/>
</dbReference>
<dbReference type="Pfam" id="PF03850">
    <property type="entry name" value="Tfb4"/>
    <property type="match status" value="1"/>
</dbReference>
<evidence type="ECO:0000256" key="2">
    <source>
        <dbReference type="ARBA" id="ARBA00005273"/>
    </source>
</evidence>
<reference evidence="12 13" key="1">
    <citation type="submission" date="2023-10" db="EMBL/GenBank/DDBJ databases">
        <title>Comparative genomics analysis reveals potential genetic determinants of host preference in Cryptosporidium xiaoi.</title>
        <authorList>
            <person name="Xiao L."/>
            <person name="Li J."/>
        </authorList>
    </citation>
    <scope>NUCLEOTIDE SEQUENCE [LARGE SCALE GENOMIC DNA]</scope>
    <source>
        <strain evidence="12 13">52996</strain>
    </source>
</reference>
<comment type="caution">
    <text evidence="12">The sequence shown here is derived from an EMBL/GenBank/DDBJ whole genome shotgun (WGS) entry which is preliminary data.</text>
</comment>
<keyword evidence="9 11" id="KW-0234">DNA repair</keyword>
<dbReference type="Gene3D" id="3.40.50.410">
    <property type="entry name" value="von Willebrand factor, type A domain"/>
    <property type="match status" value="1"/>
</dbReference>
<sequence length="291" mass="32599">MDSTLYLILDSRCIFTGKEESEGSGEFSNILVTGTGVWSSVVRFSRLYNIKGDQKKRISIYLCDSNGYYLIYEGYISNLTVDMERNELLNKLNEYSSSINLEDMLLSSVISKCLCKINQNRKNAFSRSVEDRIIVIDASKKDDYITQYVSLLNAGFASQKLGVVVDILSVSKEPSSLLNNFVEICNGLNLSYREVIDSIVLEGSGGNNDNDTSMVYNKEYNDQGLITFLIFHFLPSIEARDKTFVRVNKSKQTGLVVCFCHHNKVDIGYVCSSCLSIFCSLFKAPICSTCG</sequence>
<dbReference type="PANTHER" id="PTHR12831:SF0">
    <property type="entry name" value="GENERAL TRANSCRIPTION FACTOR IIH SUBUNIT 3"/>
    <property type="match status" value="1"/>
</dbReference>
<dbReference type="InterPro" id="IPR004600">
    <property type="entry name" value="TFIIH_Tfb4/GTF2H3"/>
</dbReference>
<evidence type="ECO:0000256" key="11">
    <source>
        <dbReference type="RuleBase" id="RU368090"/>
    </source>
</evidence>